<keyword evidence="6 12" id="KW-0479">Metal-binding</keyword>
<feature type="zinc finger region" description="CHC2-type" evidence="12">
    <location>
        <begin position="37"/>
        <end position="61"/>
    </location>
</feature>
<dbReference type="InterPro" id="IPR037068">
    <property type="entry name" value="DNA_primase_core_N_sf"/>
</dbReference>
<keyword evidence="4 12" id="KW-0548">Nucleotidyltransferase</keyword>
<comment type="catalytic activity">
    <reaction evidence="12">
        <text>ssDNA + n NTP = ssDNA/pppN(pN)n-1 hybrid + (n-1) diphosphate.</text>
        <dbReference type="EC" id="2.7.7.101"/>
    </reaction>
</comment>
<dbReference type="InterPro" id="IPR006171">
    <property type="entry name" value="TOPRIM_dom"/>
</dbReference>
<comment type="domain">
    <text evidence="12">Contains an N-terminal zinc-binding domain, a central core domain that contains the primase activity, and a C-terminal DnaB-binding domain.</text>
</comment>
<dbReference type="Gene3D" id="1.20.50.20">
    <property type="entry name" value="DnaG, RNA polymerase domain, helical bundle"/>
    <property type="match status" value="1"/>
</dbReference>
<dbReference type="InterPro" id="IPR036977">
    <property type="entry name" value="DNA_primase_Znf_CHC2"/>
</dbReference>
<dbReference type="PANTHER" id="PTHR30313">
    <property type="entry name" value="DNA PRIMASE"/>
    <property type="match status" value="1"/>
</dbReference>
<dbReference type="SUPFAM" id="SSF57783">
    <property type="entry name" value="Zinc beta-ribbon"/>
    <property type="match status" value="1"/>
</dbReference>
<dbReference type="InterPro" id="IPR013264">
    <property type="entry name" value="DNAG_N"/>
</dbReference>
<keyword evidence="3 12" id="KW-0808">Transferase</keyword>
<gene>
    <name evidence="12 15" type="primary">dnaG</name>
    <name evidence="15" type="ORF">AACH11_15350</name>
</gene>
<comment type="subunit">
    <text evidence="12">Monomer. Interacts with DnaB.</text>
</comment>
<feature type="domain" description="Toprim" evidence="14">
    <location>
        <begin position="264"/>
        <end position="346"/>
    </location>
</feature>
<keyword evidence="11 12" id="KW-0804">Transcription</keyword>
<evidence type="ECO:0000256" key="13">
    <source>
        <dbReference type="SAM" id="MobiDB-lite"/>
    </source>
</evidence>
<evidence type="ECO:0000256" key="8">
    <source>
        <dbReference type="ARBA" id="ARBA00022833"/>
    </source>
</evidence>
<dbReference type="EC" id="2.7.7.101" evidence="12"/>
<comment type="function">
    <text evidence="12">RNA polymerase that catalyzes the synthesis of short RNA molecules used as primers for DNA polymerase during DNA replication.</text>
</comment>
<dbReference type="Pfam" id="PF13662">
    <property type="entry name" value="Toprim_4"/>
    <property type="match status" value="1"/>
</dbReference>
<dbReference type="SMART" id="SM00493">
    <property type="entry name" value="TOPRIM"/>
    <property type="match status" value="1"/>
</dbReference>
<dbReference type="Proteomes" id="UP001368500">
    <property type="component" value="Unassembled WGS sequence"/>
</dbReference>
<dbReference type="EMBL" id="JBBUTF010000013">
    <property type="protein sequence ID" value="MEK8027339.1"/>
    <property type="molecule type" value="Genomic_DNA"/>
</dbReference>
<evidence type="ECO:0000256" key="6">
    <source>
        <dbReference type="ARBA" id="ARBA00022723"/>
    </source>
</evidence>
<dbReference type="SMART" id="SM00400">
    <property type="entry name" value="ZnF_CHCC"/>
    <property type="match status" value="1"/>
</dbReference>
<evidence type="ECO:0000256" key="7">
    <source>
        <dbReference type="ARBA" id="ARBA00022771"/>
    </source>
</evidence>
<evidence type="ECO:0000256" key="1">
    <source>
        <dbReference type="ARBA" id="ARBA00022478"/>
    </source>
</evidence>
<keyword evidence="16" id="KW-1185">Reference proteome</keyword>
<keyword evidence="9" id="KW-0460">Magnesium</keyword>
<name>A0ABU9BBQ3_9BURK</name>
<evidence type="ECO:0000313" key="15">
    <source>
        <dbReference type="EMBL" id="MEK8027339.1"/>
    </source>
</evidence>
<keyword evidence="10 12" id="KW-0238">DNA-binding</keyword>
<feature type="compositionally biased region" description="Low complexity" evidence="13">
    <location>
        <begin position="455"/>
        <end position="464"/>
    </location>
</feature>
<dbReference type="InterPro" id="IPR034151">
    <property type="entry name" value="TOPRIM_DnaG_bac"/>
</dbReference>
<comment type="caution">
    <text evidence="15">The sequence shown here is derived from an EMBL/GenBank/DDBJ whole genome shotgun (WGS) entry which is preliminary data.</text>
</comment>
<feature type="compositionally biased region" description="Gly residues" evidence="13">
    <location>
        <begin position="540"/>
        <end position="559"/>
    </location>
</feature>
<keyword evidence="7 12" id="KW-0863">Zinc-finger</keyword>
<dbReference type="PROSITE" id="PS50880">
    <property type="entry name" value="TOPRIM"/>
    <property type="match status" value="1"/>
</dbReference>
<comment type="similarity">
    <text evidence="12">Belongs to the DnaG primase family.</text>
</comment>
<dbReference type="PANTHER" id="PTHR30313:SF2">
    <property type="entry name" value="DNA PRIMASE"/>
    <property type="match status" value="1"/>
</dbReference>
<accession>A0ABU9BBQ3</accession>
<keyword evidence="8 12" id="KW-0862">Zinc</keyword>
<dbReference type="NCBIfam" id="TIGR01391">
    <property type="entry name" value="dnaG"/>
    <property type="match status" value="1"/>
</dbReference>
<evidence type="ECO:0000256" key="11">
    <source>
        <dbReference type="ARBA" id="ARBA00023163"/>
    </source>
</evidence>
<dbReference type="Gene3D" id="3.90.580.10">
    <property type="entry name" value="Zinc finger, CHC2-type domain"/>
    <property type="match status" value="1"/>
</dbReference>
<evidence type="ECO:0000256" key="5">
    <source>
        <dbReference type="ARBA" id="ARBA00022705"/>
    </source>
</evidence>
<dbReference type="InterPro" id="IPR019475">
    <property type="entry name" value="DNA_primase_DnaB-bd"/>
</dbReference>
<comment type="cofactor">
    <cofactor evidence="12">
        <name>Zn(2+)</name>
        <dbReference type="ChEBI" id="CHEBI:29105"/>
    </cofactor>
    <text evidence="12">Binds 1 zinc ion per monomer.</text>
</comment>
<reference evidence="15 16" key="1">
    <citation type="submission" date="2024-04" db="EMBL/GenBank/DDBJ databases">
        <title>Novel species of the genus Ideonella isolated from streams.</title>
        <authorList>
            <person name="Lu H."/>
        </authorList>
    </citation>
    <scope>NUCLEOTIDE SEQUENCE [LARGE SCALE GENOMIC DNA]</scope>
    <source>
        <strain evidence="15 16">BYS139W</strain>
    </source>
</reference>
<sequence length="744" mass="79540">MLPQGFLQDLLSRVDIVDVVGPHVELKKAGINHKGLCPFHGEKSPSFIVSPSRQTYHCFGCGAHGDALRFLTEHHGMAFMDAVRDLAQQVGMQVPERDMSPQARERQEAERAQRATLTDVLDKAATHYRAALKASPRAIGYLKKRGLTGAVAARFGLGYAPEGWRTLAGVFPRYDDPLLVDGGLVIAKTEDGADGAEDTKRYDRFRDRIMFPIRSVQGDVIGFGGRVLDQGEPKYLNSPETPVFHKGQELYGLFEARQGLRQKGYALVVEGYMDVVALAQSGFPNAVATLGTACTAEHVAKLLRFTDSVVFSFDGDAAGRRAAGRALEAALPHASDTRTLRFLFLPTEHDPDSYVRELGAEAFDAAIAQAVPLSAQLIAHAAADADLETAEGRSRMLAQAGPLVALLPEGLLREQVVIELAQRGGIDVETLRKHWERQAASRPGARTRSADEAAGRQGAPARPAGETRDAPPDVAGGWMDEGGASEEAAAAAAWSAGIHGGASRGDGGQGPGRASDGGQAYGYGGQGGYGGGQGGGYGGGSGWNGGGRSTGGRWNGGGRGDGRRDGGGRGPWRGRDGDRARYDPMAGPRQPPPATATLLDRCAWLLARHTGLWLAEPLDTHEFLAAQPLPYGRYFGALERIVHDLGPVTREALFAAMLEDADDADVLQPLLARLGRFHDVEDDEEPALLLAQILQRLHLHAVQEEMKWLLESGDLSEAAARRQRELIDLTKALKAGPPASSERS</sequence>
<evidence type="ECO:0000313" key="16">
    <source>
        <dbReference type="Proteomes" id="UP001368500"/>
    </source>
</evidence>
<keyword evidence="1 12" id="KW-0240">DNA-directed RNA polymerase</keyword>
<proteinExistence type="inferred from homology"/>
<dbReference type="InterPro" id="IPR006295">
    <property type="entry name" value="DNA_primase_DnaG"/>
</dbReference>
<evidence type="ECO:0000256" key="12">
    <source>
        <dbReference type="HAMAP-Rule" id="MF_00974"/>
    </source>
</evidence>
<dbReference type="SUPFAM" id="SSF56731">
    <property type="entry name" value="DNA primase core"/>
    <property type="match status" value="1"/>
</dbReference>
<evidence type="ECO:0000259" key="14">
    <source>
        <dbReference type="PROSITE" id="PS50880"/>
    </source>
</evidence>
<dbReference type="Pfam" id="PF10410">
    <property type="entry name" value="DnaB_bind"/>
    <property type="match status" value="1"/>
</dbReference>
<feature type="region of interest" description="Disordered" evidence="13">
    <location>
        <begin position="437"/>
        <end position="481"/>
    </location>
</feature>
<dbReference type="InterPro" id="IPR050219">
    <property type="entry name" value="DnaG_primase"/>
</dbReference>
<keyword evidence="2 12" id="KW-0639">Primosome</keyword>
<protein>
    <recommendedName>
        <fullName evidence="12">DNA primase</fullName>
        <ecNumber evidence="12">2.7.7.101</ecNumber>
    </recommendedName>
</protein>
<evidence type="ECO:0000256" key="2">
    <source>
        <dbReference type="ARBA" id="ARBA00022515"/>
    </source>
</evidence>
<dbReference type="InterPro" id="IPR030846">
    <property type="entry name" value="DnaG_bac"/>
</dbReference>
<dbReference type="RefSeq" id="WP_341375111.1">
    <property type="nucleotide sequence ID" value="NZ_JBBUTF010000013.1"/>
</dbReference>
<organism evidence="15 16">
    <name type="scientific">Pseudaquabacterium rugosum</name>
    <dbReference type="NCBI Taxonomy" id="2984194"/>
    <lineage>
        <taxon>Bacteria</taxon>
        <taxon>Pseudomonadati</taxon>
        <taxon>Pseudomonadota</taxon>
        <taxon>Betaproteobacteria</taxon>
        <taxon>Burkholderiales</taxon>
        <taxon>Sphaerotilaceae</taxon>
        <taxon>Pseudaquabacterium</taxon>
    </lineage>
</organism>
<feature type="region of interest" description="Disordered" evidence="13">
    <location>
        <begin position="540"/>
        <end position="594"/>
    </location>
</feature>
<evidence type="ECO:0000256" key="3">
    <source>
        <dbReference type="ARBA" id="ARBA00022679"/>
    </source>
</evidence>
<feature type="compositionally biased region" description="Gly residues" evidence="13">
    <location>
        <begin position="500"/>
        <end position="511"/>
    </location>
</feature>
<dbReference type="Pfam" id="PF01807">
    <property type="entry name" value="Zn_ribbon_DnaG"/>
    <property type="match status" value="1"/>
</dbReference>
<evidence type="ECO:0000256" key="9">
    <source>
        <dbReference type="ARBA" id="ARBA00022842"/>
    </source>
</evidence>
<keyword evidence="5 12" id="KW-0235">DNA replication</keyword>
<evidence type="ECO:0000256" key="4">
    <source>
        <dbReference type="ARBA" id="ARBA00022695"/>
    </source>
</evidence>
<evidence type="ECO:0000256" key="10">
    <source>
        <dbReference type="ARBA" id="ARBA00023125"/>
    </source>
</evidence>
<feature type="compositionally biased region" description="Basic and acidic residues" evidence="13">
    <location>
        <begin position="560"/>
        <end position="582"/>
    </location>
</feature>
<dbReference type="InterPro" id="IPR002694">
    <property type="entry name" value="Znf_CHC2"/>
</dbReference>
<dbReference type="Gene3D" id="3.40.1360.10">
    <property type="match status" value="1"/>
</dbReference>
<dbReference type="HAMAP" id="MF_00974">
    <property type="entry name" value="DNA_primase_DnaG"/>
    <property type="match status" value="1"/>
</dbReference>
<feature type="region of interest" description="Disordered" evidence="13">
    <location>
        <begin position="500"/>
        <end position="519"/>
    </location>
</feature>
<dbReference type="Pfam" id="PF08275">
    <property type="entry name" value="DNAG_N"/>
    <property type="match status" value="1"/>
</dbReference>
<dbReference type="Gene3D" id="3.90.980.10">
    <property type="entry name" value="DNA primase, catalytic core, N-terminal domain"/>
    <property type="match status" value="1"/>
</dbReference>
<dbReference type="CDD" id="cd03364">
    <property type="entry name" value="TOPRIM_DnaG_primases"/>
    <property type="match status" value="1"/>
</dbReference>